<reference evidence="16" key="1">
    <citation type="submission" date="2021-06" db="EMBL/GenBank/DDBJ databases">
        <authorList>
            <consortium name="Wellcome Sanger Institute Data Sharing"/>
        </authorList>
    </citation>
    <scope>NUCLEOTIDE SEQUENCE [LARGE SCALE GENOMIC DNA]</scope>
</reference>
<keyword evidence="6 12" id="KW-0297">G-protein coupled receptor</keyword>
<keyword evidence="9 12" id="KW-0675">Receptor</keyword>
<evidence type="ECO:0000256" key="11">
    <source>
        <dbReference type="ARBA" id="ARBA00023224"/>
    </source>
</evidence>
<dbReference type="PANTHER" id="PTHR24234:SF7">
    <property type="entry name" value="G-PROTEIN COUPLED RECEPTOR 132-RELATED"/>
    <property type="match status" value="1"/>
</dbReference>
<dbReference type="Pfam" id="PF00001">
    <property type="entry name" value="7tm_1"/>
    <property type="match status" value="1"/>
</dbReference>
<dbReference type="PRINTS" id="PR01157">
    <property type="entry name" value="P2YPURNOCPTR"/>
</dbReference>
<dbReference type="InterPro" id="IPR017452">
    <property type="entry name" value="GPCR_Rhodpsn_7TM"/>
</dbReference>
<dbReference type="GO" id="GO:0004930">
    <property type="term" value="F:G protein-coupled receptor activity"/>
    <property type="evidence" value="ECO:0007669"/>
    <property type="project" value="UniProtKB-KW"/>
</dbReference>
<keyword evidence="8" id="KW-1015">Disulfide bond</keyword>
<feature type="transmembrane region" description="Helical" evidence="14">
    <location>
        <begin position="181"/>
        <end position="202"/>
    </location>
</feature>
<dbReference type="GO" id="GO:0000082">
    <property type="term" value="P:G1/S transition of mitotic cell cycle"/>
    <property type="evidence" value="ECO:0007669"/>
    <property type="project" value="TreeGrafter"/>
</dbReference>
<evidence type="ECO:0000256" key="9">
    <source>
        <dbReference type="ARBA" id="ARBA00023170"/>
    </source>
</evidence>
<keyword evidence="4 12" id="KW-0812">Transmembrane</keyword>
<keyword evidence="10" id="KW-0325">Glycoprotein</keyword>
<feature type="transmembrane region" description="Helical" evidence="14">
    <location>
        <begin position="266"/>
        <end position="290"/>
    </location>
</feature>
<dbReference type="Ensembl" id="ENSECRT00000033024.1">
    <property type="protein sequence ID" value="ENSECRP00000032302.1"/>
    <property type="gene ID" value="ENSECRG00000021905.1"/>
</dbReference>
<evidence type="ECO:0000256" key="10">
    <source>
        <dbReference type="ARBA" id="ARBA00023180"/>
    </source>
</evidence>
<feature type="region of interest" description="Disordered" evidence="13">
    <location>
        <begin position="305"/>
        <end position="341"/>
    </location>
</feature>
<evidence type="ECO:0000256" key="1">
    <source>
        <dbReference type="ARBA" id="ARBA00004651"/>
    </source>
</evidence>
<comment type="subcellular location">
    <subcellularLocation>
        <location evidence="1">Cell membrane</location>
        <topology evidence="1">Multi-pass membrane protein</topology>
    </subcellularLocation>
</comment>
<reference evidence="16" key="2">
    <citation type="submission" date="2025-08" db="UniProtKB">
        <authorList>
            <consortium name="Ensembl"/>
        </authorList>
    </citation>
    <scope>IDENTIFICATION</scope>
</reference>
<dbReference type="Proteomes" id="UP000694620">
    <property type="component" value="Chromosome 16"/>
</dbReference>
<evidence type="ECO:0000256" key="13">
    <source>
        <dbReference type="SAM" id="MobiDB-lite"/>
    </source>
</evidence>
<feature type="transmembrane region" description="Helical" evidence="14">
    <location>
        <begin position="20"/>
        <end position="42"/>
    </location>
</feature>
<dbReference type="SUPFAM" id="SSF81321">
    <property type="entry name" value="Family A G protein-coupled receptor-like"/>
    <property type="match status" value="1"/>
</dbReference>
<feature type="transmembrane region" description="Helical" evidence="14">
    <location>
        <begin position="100"/>
        <end position="120"/>
    </location>
</feature>
<accession>A0A8C4TLT2</accession>
<keyword evidence="3" id="KW-1003">Cell membrane</keyword>
<evidence type="ECO:0000256" key="12">
    <source>
        <dbReference type="RuleBase" id="RU000688"/>
    </source>
</evidence>
<evidence type="ECO:0000256" key="4">
    <source>
        <dbReference type="ARBA" id="ARBA00022692"/>
    </source>
</evidence>
<dbReference type="AlphaFoldDB" id="A0A8C4TLT2"/>
<evidence type="ECO:0000256" key="7">
    <source>
        <dbReference type="ARBA" id="ARBA00023136"/>
    </source>
</evidence>
<evidence type="ECO:0000259" key="15">
    <source>
        <dbReference type="PROSITE" id="PS50262"/>
    </source>
</evidence>
<protein>
    <submittedName>
        <fullName evidence="16">G protein-coupled receptor 132b</fullName>
    </submittedName>
</protein>
<evidence type="ECO:0000313" key="17">
    <source>
        <dbReference type="Proteomes" id="UP000694620"/>
    </source>
</evidence>
<dbReference type="GeneID" id="114666902"/>
<proteinExistence type="inferred from homology"/>
<dbReference type="FunFam" id="1.20.1070.10:FF:000065">
    <property type="entry name" value="G-protein coupled receptor 4"/>
    <property type="match status" value="1"/>
</dbReference>
<evidence type="ECO:0000256" key="2">
    <source>
        <dbReference type="ARBA" id="ARBA00010663"/>
    </source>
</evidence>
<feature type="transmembrane region" description="Helical" evidence="14">
    <location>
        <begin position="54"/>
        <end position="78"/>
    </location>
</feature>
<dbReference type="GO" id="GO:0005886">
    <property type="term" value="C:plasma membrane"/>
    <property type="evidence" value="ECO:0007669"/>
    <property type="project" value="UniProtKB-SubCell"/>
</dbReference>
<keyword evidence="5 14" id="KW-1133">Transmembrane helix</keyword>
<dbReference type="PROSITE" id="PS00237">
    <property type="entry name" value="G_PROTEIN_RECEP_F1_1"/>
    <property type="match status" value="1"/>
</dbReference>
<evidence type="ECO:0000313" key="16">
    <source>
        <dbReference type="Ensembl" id="ENSECRP00000032302.1"/>
    </source>
</evidence>
<dbReference type="PROSITE" id="PS50262">
    <property type="entry name" value="G_PROTEIN_RECEP_F1_2"/>
    <property type="match status" value="1"/>
</dbReference>
<dbReference type="Gene3D" id="1.20.1070.10">
    <property type="entry name" value="Rhodopsin 7-helix transmembrane proteins"/>
    <property type="match status" value="1"/>
</dbReference>
<evidence type="ECO:0000256" key="6">
    <source>
        <dbReference type="ARBA" id="ARBA00023040"/>
    </source>
</evidence>
<evidence type="ECO:0000256" key="14">
    <source>
        <dbReference type="SAM" id="Phobius"/>
    </source>
</evidence>
<dbReference type="InterPro" id="IPR000276">
    <property type="entry name" value="GPCR_Rhodpsn"/>
</dbReference>
<dbReference type="GO" id="GO:0010972">
    <property type="term" value="P:negative regulation of G2/M transition of mitotic cell cycle"/>
    <property type="evidence" value="ECO:0007669"/>
    <property type="project" value="TreeGrafter"/>
</dbReference>
<name>A0A8C4TLT2_ERPCA</name>
<comment type="similarity">
    <text evidence="2 12">Belongs to the G-protein coupled receptor 1 family.</text>
</comment>
<sequence>MDENTSNCSLPYEKDKIPLMTVYTIAIIIGVPANLITIVLTFQQVQRKNVLGIYLLSLSLCDMMYLCTLPLWLVYVYYEHFWIWSDMACKITGYVFFNNMYISIFLLCCISADRYMAVAYSLESRGIRQQKLSGLITCFICIAVAITHSPVFIMDEGKTNQNHHKCFEPRNSTAKVAGFNYARVCVGFLIPLGILIYTNRGILANIQASSGLQKHQKLKIKYLVRAVIILFSVCFAPYHIILLLRAMMFHVLSNDNDSCNFERTIYLPYTCFLGLSTINSALNPILYVLASDNIRKELRRGLSSIRSRTSSQHRVTDSSLPKQHCSKNSLDSTPSRENNSS</sequence>
<dbReference type="GeneTree" id="ENSGT01150000286937"/>
<evidence type="ECO:0000256" key="5">
    <source>
        <dbReference type="ARBA" id="ARBA00022989"/>
    </source>
</evidence>
<evidence type="ECO:0000256" key="8">
    <source>
        <dbReference type="ARBA" id="ARBA00023157"/>
    </source>
</evidence>
<dbReference type="RefSeq" id="XP_028677775.1">
    <property type="nucleotide sequence ID" value="XM_028821942.2"/>
</dbReference>
<dbReference type="PANTHER" id="PTHR24234">
    <property type="entry name" value="LYSOPHOSPHATIDIC ACID RECEPTOR 5/SPHINGOSYLPHOSPHORYLCHOLINE RECEPTOR"/>
    <property type="match status" value="1"/>
</dbReference>
<feature type="domain" description="G-protein coupled receptors family 1 profile" evidence="15">
    <location>
        <begin position="33"/>
        <end position="287"/>
    </location>
</feature>
<reference evidence="16" key="3">
    <citation type="submission" date="2025-09" db="UniProtKB">
        <authorList>
            <consortium name="Ensembl"/>
        </authorList>
    </citation>
    <scope>IDENTIFICATION</scope>
</reference>
<keyword evidence="17" id="KW-1185">Reference proteome</keyword>
<dbReference type="PRINTS" id="PR00237">
    <property type="entry name" value="GPCRRHODOPSN"/>
</dbReference>
<dbReference type="OrthoDB" id="8953154at2759"/>
<keyword evidence="7 14" id="KW-0472">Membrane</keyword>
<keyword evidence="11 12" id="KW-0807">Transducer</keyword>
<feature type="transmembrane region" description="Helical" evidence="14">
    <location>
        <begin position="132"/>
        <end position="153"/>
    </location>
</feature>
<organism evidence="16 17">
    <name type="scientific">Erpetoichthys calabaricus</name>
    <name type="common">Rope fish</name>
    <name type="synonym">Calamoichthys calabaricus</name>
    <dbReference type="NCBI Taxonomy" id="27687"/>
    <lineage>
        <taxon>Eukaryota</taxon>
        <taxon>Metazoa</taxon>
        <taxon>Chordata</taxon>
        <taxon>Craniata</taxon>
        <taxon>Vertebrata</taxon>
        <taxon>Euteleostomi</taxon>
        <taxon>Actinopterygii</taxon>
        <taxon>Polypteriformes</taxon>
        <taxon>Polypteridae</taxon>
        <taxon>Erpetoichthys</taxon>
    </lineage>
</organism>
<evidence type="ECO:0000256" key="3">
    <source>
        <dbReference type="ARBA" id="ARBA00022475"/>
    </source>
</evidence>
<gene>
    <name evidence="16" type="primary">gpr132b</name>
</gene>
<feature type="transmembrane region" description="Helical" evidence="14">
    <location>
        <begin position="222"/>
        <end position="246"/>
    </location>
</feature>